<dbReference type="EMBL" id="CM042883">
    <property type="protein sequence ID" value="KAI4378695.1"/>
    <property type="molecule type" value="Genomic_DNA"/>
</dbReference>
<gene>
    <name evidence="1" type="ORF">MLD38_016139</name>
</gene>
<evidence type="ECO:0000313" key="1">
    <source>
        <dbReference type="EMBL" id="KAI4378695.1"/>
    </source>
</evidence>
<proteinExistence type="predicted"/>
<organism evidence="1 2">
    <name type="scientific">Melastoma candidum</name>
    <dbReference type="NCBI Taxonomy" id="119954"/>
    <lineage>
        <taxon>Eukaryota</taxon>
        <taxon>Viridiplantae</taxon>
        <taxon>Streptophyta</taxon>
        <taxon>Embryophyta</taxon>
        <taxon>Tracheophyta</taxon>
        <taxon>Spermatophyta</taxon>
        <taxon>Magnoliopsida</taxon>
        <taxon>eudicotyledons</taxon>
        <taxon>Gunneridae</taxon>
        <taxon>Pentapetalae</taxon>
        <taxon>rosids</taxon>
        <taxon>malvids</taxon>
        <taxon>Myrtales</taxon>
        <taxon>Melastomataceae</taxon>
        <taxon>Melastomatoideae</taxon>
        <taxon>Melastomateae</taxon>
        <taxon>Melastoma</taxon>
    </lineage>
</organism>
<dbReference type="Proteomes" id="UP001057402">
    <property type="component" value="Chromosome 4"/>
</dbReference>
<protein>
    <submittedName>
        <fullName evidence="1">Uncharacterized protein</fullName>
    </submittedName>
</protein>
<accession>A0ACB9RJ18</accession>
<sequence>MGLGIGFLGCSSLIILAVSISHAYADPLVPSLCIFGDSVVDAGNNNNLYTLVKANFPPYGRDFANRRSTGRFCNGKLATDFTAENLGFTAYQPAYLSPEATGKNLLTGANFASAASGYDDRTAQLYQAISLPQQLNYYKEWQSKVVNLVGRTKAASIFSKGVHILSAGNSDFIQNYYVNPVLNQAYSADQYSDILLNSYRTFVQNLYGLGVRRMGVTSLPPTGCLPAAITLFGAGSNECVQRLNQDATSFNVKLKNTSQGLQSKLPGLILVVFDIYHPLLDMVTKPVENGFFESRRACCGTGTVETSLLCNARSIGTCSNATGYVFWDGFHPTEAANMVLAGDLLGQGISLIS</sequence>
<evidence type="ECO:0000313" key="2">
    <source>
        <dbReference type="Proteomes" id="UP001057402"/>
    </source>
</evidence>
<comment type="caution">
    <text evidence="1">The sequence shown here is derived from an EMBL/GenBank/DDBJ whole genome shotgun (WGS) entry which is preliminary data.</text>
</comment>
<name>A0ACB9RJ18_9MYRT</name>
<keyword evidence="2" id="KW-1185">Reference proteome</keyword>
<reference evidence="2" key="1">
    <citation type="journal article" date="2023" name="Front. Plant Sci.">
        <title>Chromosomal-level genome assembly of Melastoma candidum provides insights into trichome evolution.</title>
        <authorList>
            <person name="Zhong Y."/>
            <person name="Wu W."/>
            <person name="Sun C."/>
            <person name="Zou P."/>
            <person name="Liu Y."/>
            <person name="Dai S."/>
            <person name="Zhou R."/>
        </authorList>
    </citation>
    <scope>NUCLEOTIDE SEQUENCE [LARGE SCALE GENOMIC DNA]</scope>
</reference>